<reference evidence="1" key="1">
    <citation type="submission" date="2025-08" db="UniProtKB">
        <authorList>
            <consortium name="Ensembl"/>
        </authorList>
    </citation>
    <scope>IDENTIFICATION</scope>
</reference>
<name>A0A8D0UNJ4_PIG</name>
<evidence type="ECO:0000313" key="1">
    <source>
        <dbReference type="Ensembl" id="ENSSSCP00025018025.1"/>
    </source>
</evidence>
<evidence type="ECO:0000313" key="2">
    <source>
        <dbReference type="Proteomes" id="UP000694727"/>
    </source>
</evidence>
<sequence>NPVFRTSLSSLAHRAQESSEVILGDPQAEPRSAHAPWPGGQAVQVRLSQTCLLTHSDGDVVVPIVLGDQGHHRPVPGWVGGIDGNELLGAVLGEPVHLDGVAHGVGQKEHFNLGEEHTGVWREAPLPDATLHPLPPRHPRQHTARLSHHLSSSRWAQPQSFGIWSLSTLHHQEGIPCLPKDLCLEHIRNILQLNNKKANNRFKNWAKDLNRMAISPKKICKRQ</sequence>
<dbReference type="Proteomes" id="UP000694727">
    <property type="component" value="Unplaced"/>
</dbReference>
<dbReference type="AlphaFoldDB" id="A0A8D0UNJ4"/>
<protein>
    <submittedName>
        <fullName evidence="1">Uncharacterized protein</fullName>
    </submittedName>
</protein>
<organism evidence="1 2">
    <name type="scientific">Sus scrofa</name>
    <name type="common">Pig</name>
    <dbReference type="NCBI Taxonomy" id="9823"/>
    <lineage>
        <taxon>Eukaryota</taxon>
        <taxon>Metazoa</taxon>
        <taxon>Chordata</taxon>
        <taxon>Craniata</taxon>
        <taxon>Vertebrata</taxon>
        <taxon>Euteleostomi</taxon>
        <taxon>Mammalia</taxon>
        <taxon>Eutheria</taxon>
        <taxon>Laurasiatheria</taxon>
        <taxon>Artiodactyla</taxon>
        <taxon>Suina</taxon>
        <taxon>Suidae</taxon>
        <taxon>Sus</taxon>
    </lineage>
</organism>
<dbReference type="Ensembl" id="ENSSSCT00025042349.1">
    <property type="protein sequence ID" value="ENSSSCP00025018025.1"/>
    <property type="gene ID" value="ENSSSCG00025031170.1"/>
</dbReference>
<accession>A0A8D0UNJ4</accession>
<proteinExistence type="predicted"/>